<gene>
    <name evidence="4" type="ORF">DZF97_13725</name>
</gene>
<feature type="domain" description="Fibronectin type III-like" evidence="3">
    <location>
        <begin position="433"/>
        <end position="500"/>
    </location>
</feature>
<evidence type="ECO:0000256" key="2">
    <source>
        <dbReference type="ARBA" id="ARBA00022801"/>
    </source>
</evidence>
<dbReference type="EMBL" id="QWED01000557">
    <property type="protein sequence ID" value="RIJ04221.1"/>
    <property type="molecule type" value="Genomic_DNA"/>
</dbReference>
<dbReference type="InterPro" id="IPR026891">
    <property type="entry name" value="Fn3-like"/>
</dbReference>
<feature type="non-terminal residue" evidence="4">
    <location>
        <position position="1"/>
    </location>
</feature>
<dbReference type="GO" id="GO:0004553">
    <property type="term" value="F:hydrolase activity, hydrolyzing O-glycosyl compounds"/>
    <property type="evidence" value="ECO:0007669"/>
    <property type="project" value="InterPro"/>
</dbReference>
<evidence type="ECO:0000259" key="3">
    <source>
        <dbReference type="SMART" id="SM01217"/>
    </source>
</evidence>
<dbReference type="GO" id="GO:0005975">
    <property type="term" value="P:carbohydrate metabolic process"/>
    <property type="evidence" value="ECO:0007669"/>
    <property type="project" value="InterPro"/>
</dbReference>
<dbReference type="Pfam" id="PF14310">
    <property type="entry name" value="Fn3-like"/>
    <property type="match status" value="1"/>
</dbReference>
<accession>A0A399PD59</accession>
<comment type="similarity">
    <text evidence="1">Belongs to the glycosyl hydrolase 3 family.</text>
</comment>
<dbReference type="InterPro" id="IPR050288">
    <property type="entry name" value="Cellulose_deg_GH3"/>
</dbReference>
<dbReference type="Gene3D" id="2.60.40.10">
    <property type="entry name" value="Immunoglobulins"/>
    <property type="match status" value="1"/>
</dbReference>
<dbReference type="Pfam" id="PF01915">
    <property type="entry name" value="Glyco_hydro_3_C"/>
    <property type="match status" value="1"/>
</dbReference>
<keyword evidence="2 4" id="KW-0378">Hydrolase</keyword>
<dbReference type="PANTHER" id="PTHR42715">
    <property type="entry name" value="BETA-GLUCOSIDASE"/>
    <property type="match status" value="1"/>
</dbReference>
<sequence>VAFARTGAAAGTVLVRNAGGILPLDASALRSVAVIGHNAVEARTQGGGSATVIPEHVVTPLDGIRDALGDGVDVRYARGAVVQKGIQELPLAEIRNPRTGEPGALVRFLDADGGEMFTEDRRATTLMYFGGDAPTGTAAVIGITTRWTPATTGEVLAGFSATGRGRVCADGALLREDGAAPAGMDLGASLLSPPSISAPLQATTGQPVDLRVEFELTSAPGGLAGILGITMGIEADESAPERLLDEAVEAATGADVAIVVVGTNAQVESEGFDRDSLALPGRQDELVRRVAAANPRTIVVVNSGSPVLLPWRDDVQALVLAWFGGQEFGGALADVLFGDVEPGGRLPTTWPATEEDVPVRSVTPVDGRVVYDEGIHVGYRAWLRSGATPAYPFGHGLGYTTHAIDDLRVAEDGAGGITATVTVTNTGDRAGKQVVQAYLSRAGSAVDRPVRWLAGFAAVQLEAGASAEVDVAIGARSFAHWDGGWQREPGAFRLHVGTSVVATPLEAEVDPAA</sequence>
<organism evidence="4 5">
    <name type="scientific">Clavibacter nebraskensis</name>
    <dbReference type="NCBI Taxonomy" id="31963"/>
    <lineage>
        <taxon>Bacteria</taxon>
        <taxon>Bacillati</taxon>
        <taxon>Actinomycetota</taxon>
        <taxon>Actinomycetes</taxon>
        <taxon>Micrococcales</taxon>
        <taxon>Microbacteriaceae</taxon>
        <taxon>Clavibacter</taxon>
    </lineage>
</organism>
<dbReference type="PANTHER" id="PTHR42715:SF10">
    <property type="entry name" value="BETA-GLUCOSIDASE"/>
    <property type="match status" value="1"/>
</dbReference>
<dbReference type="Gene3D" id="3.40.50.1700">
    <property type="entry name" value="Glycoside hydrolase family 3 C-terminal domain"/>
    <property type="match status" value="2"/>
</dbReference>
<comment type="caution">
    <text evidence="4">The sequence shown here is derived from an EMBL/GenBank/DDBJ whole genome shotgun (WGS) entry which is preliminary data.</text>
</comment>
<dbReference type="InterPro" id="IPR002772">
    <property type="entry name" value="Glyco_hydro_3_C"/>
</dbReference>
<dbReference type="Proteomes" id="UP000265361">
    <property type="component" value="Unassembled WGS sequence"/>
</dbReference>
<evidence type="ECO:0000313" key="4">
    <source>
        <dbReference type="EMBL" id="RIJ04221.1"/>
    </source>
</evidence>
<dbReference type="InterPro" id="IPR036881">
    <property type="entry name" value="Glyco_hydro_3_C_sf"/>
</dbReference>
<proteinExistence type="inferred from homology"/>
<dbReference type="InterPro" id="IPR013783">
    <property type="entry name" value="Ig-like_fold"/>
</dbReference>
<dbReference type="SMART" id="SM01217">
    <property type="entry name" value="Fn3_like"/>
    <property type="match status" value="1"/>
</dbReference>
<name>A0A399PD59_9MICO</name>
<protein>
    <submittedName>
        <fullName evidence="4">Glycosyl hydrolase</fullName>
    </submittedName>
</protein>
<evidence type="ECO:0000313" key="5">
    <source>
        <dbReference type="Proteomes" id="UP000265361"/>
    </source>
</evidence>
<dbReference type="SUPFAM" id="SSF52279">
    <property type="entry name" value="Beta-D-glucan exohydrolase, C-terminal domain"/>
    <property type="match status" value="1"/>
</dbReference>
<reference evidence="4 5" key="1">
    <citation type="submission" date="2018-08" db="EMBL/GenBank/DDBJ databases">
        <title>Genome Sequence of Clavibacter michiganensis Subspecies type strains, and the Atypical Peach-Colored Strains Isolated from Tomato.</title>
        <authorList>
            <person name="Osdaghi E."/>
            <person name="Portier P."/>
            <person name="Briand M."/>
            <person name="Jacques M.-A."/>
        </authorList>
    </citation>
    <scope>NUCLEOTIDE SEQUENCE [LARGE SCALE GENOMIC DNA]</scope>
    <source>
        <strain evidence="4 5">CFBP 7577</strain>
    </source>
</reference>
<dbReference type="AlphaFoldDB" id="A0A399PD59"/>
<evidence type="ECO:0000256" key="1">
    <source>
        <dbReference type="ARBA" id="ARBA00005336"/>
    </source>
</evidence>